<evidence type="ECO:0000313" key="2">
    <source>
        <dbReference type="EMBL" id="APR52613.1"/>
    </source>
</evidence>
<evidence type="ECO:0000313" key="3">
    <source>
        <dbReference type="EMBL" id="RSU99967.1"/>
    </source>
</evidence>
<keyword evidence="5" id="KW-1185">Reference proteome</keyword>
<dbReference type="PANTHER" id="PTHR22617:SF23">
    <property type="entry name" value="CHEMOTAXIS PROTEIN CHEW"/>
    <property type="match status" value="1"/>
</dbReference>
<sequence length="158" mass="16886">MSAVEEIQAVTFGLGAEVFAVPVTFVKEILDYRETFRIPGGPDYLLGLTDLRGQGVTTIDFRLRLGLPRADATSATRILVIEVPLADRTLLLGLVVDRVIEVSSFRSGEIEGAPDIGADWPSDYIAGVVRRQDGFVVLVDVNAIFANEASPVLAAAAA</sequence>
<dbReference type="GO" id="GO:0007165">
    <property type="term" value="P:signal transduction"/>
    <property type="evidence" value="ECO:0007669"/>
    <property type="project" value="InterPro"/>
</dbReference>
<feature type="domain" description="CheW-like" evidence="1">
    <location>
        <begin position="6"/>
        <end position="150"/>
    </location>
</feature>
<name>A0A1L6J9J6_9SPHN</name>
<dbReference type="SMART" id="SM00260">
    <property type="entry name" value="CheW"/>
    <property type="match status" value="1"/>
</dbReference>
<dbReference type="PANTHER" id="PTHR22617">
    <property type="entry name" value="CHEMOTAXIS SENSOR HISTIDINE KINASE-RELATED"/>
    <property type="match status" value="1"/>
</dbReference>
<dbReference type="STRING" id="93064.BRX40_09400"/>
<organism evidence="2 5">
    <name type="scientific">Sphingomonas koreensis</name>
    <dbReference type="NCBI Taxonomy" id="93064"/>
    <lineage>
        <taxon>Bacteria</taxon>
        <taxon>Pseudomonadati</taxon>
        <taxon>Pseudomonadota</taxon>
        <taxon>Alphaproteobacteria</taxon>
        <taxon>Sphingomonadales</taxon>
        <taxon>Sphingomonadaceae</taxon>
        <taxon>Sphingomonas</taxon>
    </lineage>
</organism>
<evidence type="ECO:0000259" key="1">
    <source>
        <dbReference type="PROSITE" id="PS50851"/>
    </source>
</evidence>
<dbReference type="Proteomes" id="UP000287746">
    <property type="component" value="Unassembled WGS sequence"/>
</dbReference>
<dbReference type="InterPro" id="IPR036061">
    <property type="entry name" value="CheW-like_dom_sf"/>
</dbReference>
<dbReference type="RefSeq" id="WP_075151410.1">
    <property type="nucleotide sequence ID" value="NZ_CP018820.1"/>
</dbReference>
<reference evidence="5" key="2">
    <citation type="submission" date="2016-12" db="EMBL/GenBank/DDBJ databases">
        <title>Whole genome sequencing of Sphingomonas sp. ABOJV.</title>
        <authorList>
            <person name="Conlan S."/>
            <person name="Thomas P.J."/>
            <person name="Mullikin J."/>
            <person name="Palmore T.N."/>
            <person name="Frank K.M."/>
            <person name="Segre J.A."/>
        </authorList>
    </citation>
    <scope>NUCLEOTIDE SEQUENCE [LARGE SCALE GENOMIC DNA]</scope>
    <source>
        <strain evidence="5">ABOJV</strain>
    </source>
</reference>
<reference evidence="6 7" key="3">
    <citation type="submission" date="2018-07" db="EMBL/GenBank/DDBJ databases">
        <title>Genomic and Epidemiologic Investigation of an Indolent Hospital Outbreak.</title>
        <authorList>
            <person name="Johnson R.C."/>
            <person name="Deming C."/>
            <person name="Conlan S."/>
            <person name="Zellmer C.J."/>
            <person name="Michelin A.V."/>
            <person name="Lee-Lin S."/>
            <person name="Thomas P.J."/>
            <person name="Park M."/>
            <person name="Weingarten R.A."/>
            <person name="Less J."/>
            <person name="Dekker J.P."/>
            <person name="Frank K.M."/>
            <person name="Musser K.A."/>
            <person name="Mcquiston J.R."/>
            <person name="Henderson D.K."/>
            <person name="Lau A.F."/>
            <person name="Palmore T.N."/>
            <person name="Segre J.A."/>
        </authorList>
    </citation>
    <scope>NUCLEOTIDE SEQUENCE [LARGE SCALE GENOMIC DNA]</scope>
    <source>
        <strain evidence="4 7">SK-CDC1_0717</strain>
        <strain evidence="3 6">SK-NIH.Env10_0317</strain>
    </source>
</reference>
<dbReference type="Gene3D" id="2.30.30.40">
    <property type="entry name" value="SH3 Domains"/>
    <property type="match status" value="1"/>
</dbReference>
<dbReference type="InterPro" id="IPR002545">
    <property type="entry name" value="CheW-lke_dom"/>
</dbReference>
<dbReference type="Pfam" id="PF01584">
    <property type="entry name" value="CheW"/>
    <property type="match status" value="1"/>
</dbReference>
<dbReference type="GO" id="GO:0006935">
    <property type="term" value="P:chemotaxis"/>
    <property type="evidence" value="ECO:0007669"/>
    <property type="project" value="InterPro"/>
</dbReference>
<reference evidence="2" key="1">
    <citation type="submission" date="2016-12" db="EMBL/GenBank/DDBJ databases">
        <title>Whole genome sequencing of Sphingomonas koreensis.</title>
        <authorList>
            <person name="Conlan S."/>
            <person name="Thomas P.J."/>
            <person name="Mullikin J."/>
            <person name="Palmore T.N."/>
            <person name="Frank K.M."/>
            <person name="Segre J.A."/>
        </authorList>
    </citation>
    <scope>NUCLEOTIDE SEQUENCE</scope>
    <source>
        <strain evidence="2">ABOJV</strain>
    </source>
</reference>
<evidence type="ECO:0000313" key="6">
    <source>
        <dbReference type="Proteomes" id="UP000286681"/>
    </source>
</evidence>
<accession>A0A1L6J9J6</accession>
<evidence type="ECO:0000313" key="5">
    <source>
        <dbReference type="Proteomes" id="UP000185161"/>
    </source>
</evidence>
<dbReference type="GO" id="GO:0005829">
    <property type="term" value="C:cytosol"/>
    <property type="evidence" value="ECO:0007669"/>
    <property type="project" value="TreeGrafter"/>
</dbReference>
<dbReference type="PROSITE" id="PS50851">
    <property type="entry name" value="CHEW"/>
    <property type="match status" value="1"/>
</dbReference>
<dbReference type="AlphaFoldDB" id="A0A1L6J9J6"/>
<dbReference type="EMBL" id="QQWO01000020">
    <property type="protein sequence ID" value="RSU99967.1"/>
    <property type="molecule type" value="Genomic_DNA"/>
</dbReference>
<dbReference type="SUPFAM" id="SSF50341">
    <property type="entry name" value="CheW-like"/>
    <property type="match status" value="1"/>
</dbReference>
<protein>
    <submittedName>
        <fullName evidence="2">Chemotaxis protein CheW</fullName>
    </submittedName>
</protein>
<dbReference type="Proteomes" id="UP000185161">
    <property type="component" value="Chromosome"/>
</dbReference>
<dbReference type="InterPro" id="IPR039315">
    <property type="entry name" value="CheW"/>
</dbReference>
<dbReference type="KEGG" id="skr:BRX40_09400"/>
<dbReference type="Proteomes" id="UP000286681">
    <property type="component" value="Unassembled WGS sequence"/>
</dbReference>
<dbReference type="OrthoDB" id="3291462at2"/>
<dbReference type="EMBL" id="CP018820">
    <property type="protein sequence ID" value="APR52613.1"/>
    <property type="molecule type" value="Genomic_DNA"/>
</dbReference>
<gene>
    <name evidence="2" type="ORF">BRX40_09400</name>
    <name evidence="3" type="ORF">CA257_18840</name>
    <name evidence="4" type="ORF">DAH66_14610</name>
</gene>
<evidence type="ECO:0000313" key="7">
    <source>
        <dbReference type="Proteomes" id="UP000287746"/>
    </source>
</evidence>
<dbReference type="EMBL" id="QQYZ01000014">
    <property type="protein sequence ID" value="RSY81478.1"/>
    <property type="molecule type" value="Genomic_DNA"/>
</dbReference>
<evidence type="ECO:0000313" key="4">
    <source>
        <dbReference type="EMBL" id="RSY81478.1"/>
    </source>
</evidence>
<proteinExistence type="predicted"/>
<dbReference type="Gene3D" id="2.40.50.180">
    <property type="entry name" value="CheA-289, Domain 4"/>
    <property type="match status" value="1"/>
</dbReference>
<dbReference type="GeneID" id="44132773"/>